<keyword evidence="6" id="KW-0813">Transport</keyword>
<keyword evidence="8" id="KW-1185">Reference proteome</keyword>
<feature type="transmembrane region" description="Helical" evidence="6">
    <location>
        <begin position="281"/>
        <end position="301"/>
    </location>
</feature>
<dbReference type="Proteomes" id="UP000835052">
    <property type="component" value="Unassembled WGS sequence"/>
</dbReference>
<keyword evidence="6" id="KW-0406">Ion transport</keyword>
<dbReference type="Pfam" id="PF01062">
    <property type="entry name" value="Bestrophin"/>
    <property type="match status" value="1"/>
</dbReference>
<evidence type="ECO:0000256" key="3">
    <source>
        <dbReference type="ARBA" id="ARBA00022989"/>
    </source>
</evidence>
<keyword evidence="6" id="KW-0869">Chloride channel</keyword>
<dbReference type="EMBL" id="CAJGYM010000007">
    <property type="protein sequence ID" value="CAD6187686.1"/>
    <property type="molecule type" value="Genomic_DNA"/>
</dbReference>
<proteinExistence type="inferred from homology"/>
<gene>
    <name evidence="7" type="ORF">CAUJ_LOCUS3605</name>
</gene>
<accession>A0A8S1GVA2</accession>
<dbReference type="GO" id="GO:0034707">
    <property type="term" value="C:chloride channel complex"/>
    <property type="evidence" value="ECO:0007669"/>
    <property type="project" value="UniProtKB-KW"/>
</dbReference>
<keyword evidence="4 6" id="KW-0472">Membrane</keyword>
<organism evidence="7 8">
    <name type="scientific">Caenorhabditis auriculariae</name>
    <dbReference type="NCBI Taxonomy" id="2777116"/>
    <lineage>
        <taxon>Eukaryota</taxon>
        <taxon>Metazoa</taxon>
        <taxon>Ecdysozoa</taxon>
        <taxon>Nematoda</taxon>
        <taxon>Chromadorea</taxon>
        <taxon>Rhabditida</taxon>
        <taxon>Rhabditina</taxon>
        <taxon>Rhabditomorpha</taxon>
        <taxon>Rhabditoidea</taxon>
        <taxon>Rhabditidae</taxon>
        <taxon>Peloderinae</taxon>
        <taxon>Caenorhabditis</taxon>
    </lineage>
</organism>
<dbReference type="OrthoDB" id="201595at2759"/>
<dbReference type="PANTHER" id="PTHR10736:SF8">
    <property type="entry name" value="BESTROPHIN HOMOLOG 5"/>
    <property type="match status" value="1"/>
</dbReference>
<comment type="caution">
    <text evidence="7">The sequence shown here is derived from an EMBL/GenBank/DDBJ whole genome shotgun (WGS) entry which is preliminary data.</text>
</comment>
<sequence>MPIQTDQINDKDVQINVDMNGTSEGARGSTTIPKPEIFKRKPLSYNYNYDLATSQGSTVMKMLFKWRGSLWQAVYKELIIWLIGYTIVSVCYRCFMSEDQQDYFERFGKYCDERMDYLPLNFVLGFFCNIIIRRWLKLFTCLGSIDNIALFVSGNVRGDEERARQIRRNIVRYCVLSQTLVFRDIHVAVRRRFPTLESVAAAGIMLPHELEEFNSIKSRYSKYWMSFNWTMELLNIAKKEKFIDGDNARNAIAQEISKFRASLTIVSMYDWVPIPLMYPQLVNMAVHTYFFLCVFTRQFFITEGAKNKTDIDLIVPFMTIIEFIFYVGWLKVAMELLNPCGEDADDFDCNLLIDRNLAIGLASVDGAFGNVPEIKPDVFNGTSVKPLDSDDTRSLKFHLGSAARMEEITEEEEERKLMKKLGKKKNPIKSFIKSFRRRKPNLTMSSSF</sequence>
<keyword evidence="6" id="KW-0868">Chloride</keyword>
<evidence type="ECO:0000256" key="4">
    <source>
        <dbReference type="ARBA" id="ARBA00023136"/>
    </source>
</evidence>
<dbReference type="InterPro" id="IPR021134">
    <property type="entry name" value="Bestrophin-like"/>
</dbReference>
<keyword evidence="2 6" id="KW-0812">Transmembrane</keyword>
<evidence type="ECO:0000256" key="1">
    <source>
        <dbReference type="ARBA" id="ARBA00004141"/>
    </source>
</evidence>
<evidence type="ECO:0000256" key="5">
    <source>
        <dbReference type="ARBA" id="ARBA00034769"/>
    </source>
</evidence>
<keyword evidence="6" id="KW-0407">Ion channel</keyword>
<keyword evidence="3 6" id="KW-1133">Transmembrane helix</keyword>
<dbReference type="GO" id="GO:0005886">
    <property type="term" value="C:plasma membrane"/>
    <property type="evidence" value="ECO:0007669"/>
    <property type="project" value="UniProtKB-SubCell"/>
</dbReference>
<dbReference type="InterPro" id="IPR000615">
    <property type="entry name" value="Bestrophin"/>
</dbReference>
<evidence type="ECO:0000313" key="7">
    <source>
        <dbReference type="EMBL" id="CAD6187686.1"/>
    </source>
</evidence>
<protein>
    <recommendedName>
        <fullName evidence="6">Bestrophin homolog</fullName>
    </recommendedName>
</protein>
<evidence type="ECO:0000256" key="2">
    <source>
        <dbReference type="ARBA" id="ARBA00022692"/>
    </source>
</evidence>
<keyword evidence="6" id="KW-1003">Cell membrane</keyword>
<comment type="subcellular location">
    <subcellularLocation>
        <location evidence="6">Cell membrane</location>
        <topology evidence="6">Multi-pass membrane protein</topology>
    </subcellularLocation>
    <subcellularLocation>
        <location evidence="1">Membrane</location>
        <topology evidence="1">Multi-pass membrane protein</topology>
    </subcellularLocation>
</comment>
<feature type="transmembrane region" description="Helical" evidence="6">
    <location>
        <begin position="78"/>
        <end position="96"/>
    </location>
</feature>
<dbReference type="GO" id="GO:0005254">
    <property type="term" value="F:chloride channel activity"/>
    <property type="evidence" value="ECO:0007669"/>
    <property type="project" value="UniProtKB-KW"/>
</dbReference>
<dbReference type="PANTHER" id="PTHR10736">
    <property type="entry name" value="BESTROPHIN"/>
    <property type="match status" value="1"/>
</dbReference>
<feature type="transmembrane region" description="Helical" evidence="6">
    <location>
        <begin position="313"/>
        <end position="330"/>
    </location>
</feature>
<dbReference type="AlphaFoldDB" id="A0A8S1GVA2"/>
<reference evidence="7" key="1">
    <citation type="submission" date="2020-10" db="EMBL/GenBank/DDBJ databases">
        <authorList>
            <person name="Kikuchi T."/>
        </authorList>
    </citation>
    <scope>NUCLEOTIDE SEQUENCE</scope>
    <source>
        <strain evidence="7">NKZ352</strain>
    </source>
</reference>
<comment type="similarity">
    <text evidence="5 6">Belongs to the anion channel-forming bestrophin (TC 1.A.46) family. Calcium-sensitive chloride channel subfamily.</text>
</comment>
<evidence type="ECO:0000256" key="6">
    <source>
        <dbReference type="RuleBase" id="RU363126"/>
    </source>
</evidence>
<evidence type="ECO:0000313" key="8">
    <source>
        <dbReference type="Proteomes" id="UP000835052"/>
    </source>
</evidence>
<feature type="transmembrane region" description="Helical" evidence="6">
    <location>
        <begin position="117"/>
        <end position="136"/>
    </location>
</feature>
<name>A0A8S1GVA2_9PELO</name>
<comment type="function">
    <text evidence="6">Forms chloride channels.</text>
</comment>